<organism evidence="6 7">
    <name type="scientific">Thalassotalea agarivorans</name>
    <name type="common">Thalassomonas agarivorans</name>
    <dbReference type="NCBI Taxonomy" id="349064"/>
    <lineage>
        <taxon>Bacteria</taxon>
        <taxon>Pseudomonadati</taxon>
        <taxon>Pseudomonadota</taxon>
        <taxon>Gammaproteobacteria</taxon>
        <taxon>Alteromonadales</taxon>
        <taxon>Colwelliaceae</taxon>
        <taxon>Thalassotalea</taxon>
    </lineage>
</organism>
<dbReference type="RefSeq" id="WP_093330246.1">
    <property type="nucleotide sequence ID" value="NZ_AP027363.1"/>
</dbReference>
<sequence>MTKQLHMILAALLLNTNLVLAEEEASEAPFEPVKITSNEQSGDLKKRIVIYQDNVRIVQGTLLITADTVQAQQNIETGDQVYTAQGKPARFEKTLEDNFVEMEAEKIVYEPAKNLVTITGNAQLSDNAIEVKADFITYNTLTQKQTAKSLGDNETVTTIKELPKKN</sequence>
<feature type="domain" description="Organic solvent tolerance-like N-terminal" evidence="5">
    <location>
        <begin position="34"/>
        <end position="143"/>
    </location>
</feature>
<evidence type="ECO:0000256" key="2">
    <source>
        <dbReference type="ARBA" id="ARBA00022729"/>
    </source>
</evidence>
<dbReference type="InterPro" id="IPR005653">
    <property type="entry name" value="OstA-like_N"/>
</dbReference>
<feature type="signal peptide" evidence="4">
    <location>
        <begin position="1"/>
        <end position="21"/>
    </location>
</feature>
<dbReference type="GO" id="GO:0015920">
    <property type="term" value="P:lipopolysaccharide transport"/>
    <property type="evidence" value="ECO:0007669"/>
    <property type="project" value="InterPro"/>
</dbReference>
<dbReference type="GO" id="GO:0030288">
    <property type="term" value="C:outer membrane-bounded periplasmic space"/>
    <property type="evidence" value="ECO:0007669"/>
    <property type="project" value="TreeGrafter"/>
</dbReference>
<dbReference type="EMBL" id="FOHK01000010">
    <property type="protein sequence ID" value="SET61354.1"/>
    <property type="molecule type" value="Genomic_DNA"/>
</dbReference>
<dbReference type="Pfam" id="PF03968">
    <property type="entry name" value="LptD_N"/>
    <property type="match status" value="1"/>
</dbReference>
<dbReference type="GO" id="GO:0009279">
    <property type="term" value="C:cell outer membrane"/>
    <property type="evidence" value="ECO:0007669"/>
    <property type="project" value="TreeGrafter"/>
</dbReference>
<dbReference type="NCBIfam" id="TIGR03002">
    <property type="entry name" value="outer_YhbN_LptA"/>
    <property type="match status" value="1"/>
</dbReference>
<evidence type="ECO:0000256" key="3">
    <source>
        <dbReference type="ARBA" id="ARBA00022764"/>
    </source>
</evidence>
<accession>A0A1I0FSY7</accession>
<feature type="chain" id="PRO_5011514703" evidence="4">
    <location>
        <begin position="22"/>
        <end position="166"/>
    </location>
</feature>
<evidence type="ECO:0000256" key="4">
    <source>
        <dbReference type="SAM" id="SignalP"/>
    </source>
</evidence>
<dbReference type="PANTHER" id="PTHR36504">
    <property type="entry name" value="LIPOPOLYSACCHARIDE EXPORT SYSTEM PROTEIN LPTA"/>
    <property type="match status" value="1"/>
</dbReference>
<dbReference type="InterPro" id="IPR014340">
    <property type="entry name" value="LptA"/>
</dbReference>
<proteinExistence type="predicted"/>
<dbReference type="Gene3D" id="2.60.450.10">
    <property type="entry name" value="Lipopolysaccharide (LPS) transport protein A like domain"/>
    <property type="match status" value="1"/>
</dbReference>
<keyword evidence="7" id="KW-1185">Reference proteome</keyword>
<dbReference type="InterPro" id="IPR052037">
    <property type="entry name" value="LPS_export_LptA"/>
</dbReference>
<protein>
    <submittedName>
        <fullName evidence="6">Lipopolysaccharide export system protein LptA</fullName>
    </submittedName>
</protein>
<dbReference type="OrthoDB" id="9795964at2"/>
<dbReference type="Proteomes" id="UP000199308">
    <property type="component" value="Unassembled WGS sequence"/>
</dbReference>
<keyword evidence="2 4" id="KW-0732">Signal</keyword>
<dbReference type="GO" id="GO:0001530">
    <property type="term" value="F:lipopolysaccharide binding"/>
    <property type="evidence" value="ECO:0007669"/>
    <property type="project" value="InterPro"/>
</dbReference>
<keyword evidence="3" id="KW-0574">Periplasm</keyword>
<evidence type="ECO:0000313" key="6">
    <source>
        <dbReference type="EMBL" id="SET61354.1"/>
    </source>
</evidence>
<dbReference type="GO" id="GO:0017089">
    <property type="term" value="F:glycolipid transfer activity"/>
    <property type="evidence" value="ECO:0007669"/>
    <property type="project" value="TreeGrafter"/>
</dbReference>
<dbReference type="STRING" id="349064.SAMN05660429_02209"/>
<name>A0A1I0FSY7_THASX</name>
<dbReference type="AlphaFoldDB" id="A0A1I0FSY7"/>
<reference evidence="6 7" key="1">
    <citation type="submission" date="2016-10" db="EMBL/GenBank/DDBJ databases">
        <authorList>
            <person name="de Groot N.N."/>
        </authorList>
    </citation>
    <scope>NUCLEOTIDE SEQUENCE [LARGE SCALE GENOMIC DNA]</scope>
    <source>
        <strain evidence="6 7">DSM 19706</strain>
    </source>
</reference>
<evidence type="ECO:0000259" key="5">
    <source>
        <dbReference type="Pfam" id="PF03968"/>
    </source>
</evidence>
<keyword evidence="1" id="KW-0813">Transport</keyword>
<dbReference type="PANTHER" id="PTHR36504:SF1">
    <property type="entry name" value="LIPOPOLYSACCHARIDE EXPORT SYSTEM PROTEIN LPTA"/>
    <property type="match status" value="1"/>
</dbReference>
<evidence type="ECO:0000256" key="1">
    <source>
        <dbReference type="ARBA" id="ARBA00022448"/>
    </source>
</evidence>
<evidence type="ECO:0000313" key="7">
    <source>
        <dbReference type="Proteomes" id="UP000199308"/>
    </source>
</evidence>
<gene>
    <name evidence="6" type="ORF">SAMN05660429_02209</name>
</gene>